<dbReference type="EMBL" id="CP060490">
    <property type="protein sequence ID" value="QNL43487.1"/>
    <property type="molecule type" value="Genomic_DNA"/>
</dbReference>
<dbReference type="Gene3D" id="1.10.443.10">
    <property type="entry name" value="Intergrase catalytic core"/>
    <property type="match status" value="1"/>
</dbReference>
<evidence type="ECO:0000259" key="6">
    <source>
        <dbReference type="PROSITE" id="PS51900"/>
    </source>
</evidence>
<keyword evidence="2 4" id="KW-0238">DNA-binding</keyword>
<dbReference type="InterPro" id="IPR002104">
    <property type="entry name" value="Integrase_catalytic"/>
</dbReference>
<dbReference type="Gene3D" id="3.30.160.60">
    <property type="entry name" value="Classic Zinc Finger"/>
    <property type="match status" value="1"/>
</dbReference>
<evidence type="ECO:0000256" key="2">
    <source>
        <dbReference type="ARBA" id="ARBA00023125"/>
    </source>
</evidence>
<dbReference type="KEGG" id="ohi:H8790_08285"/>
<organism evidence="7 8">
    <name type="scientific">Oscillibacter hominis</name>
    <dbReference type="NCBI Taxonomy" id="2763056"/>
    <lineage>
        <taxon>Bacteria</taxon>
        <taxon>Bacillati</taxon>
        <taxon>Bacillota</taxon>
        <taxon>Clostridia</taxon>
        <taxon>Eubacteriales</taxon>
        <taxon>Oscillospiraceae</taxon>
        <taxon>Oscillibacter</taxon>
    </lineage>
</organism>
<dbReference type="PROSITE" id="PS51900">
    <property type="entry name" value="CB"/>
    <property type="match status" value="1"/>
</dbReference>
<dbReference type="GO" id="GO:0003677">
    <property type="term" value="F:DNA binding"/>
    <property type="evidence" value="ECO:0007669"/>
    <property type="project" value="UniProtKB-UniRule"/>
</dbReference>
<dbReference type="InterPro" id="IPR010998">
    <property type="entry name" value="Integrase_recombinase_N"/>
</dbReference>
<dbReference type="GO" id="GO:0008907">
    <property type="term" value="F:integrase activity"/>
    <property type="evidence" value="ECO:0007669"/>
    <property type="project" value="InterPro"/>
</dbReference>
<evidence type="ECO:0000256" key="4">
    <source>
        <dbReference type="PROSITE-ProRule" id="PRU01248"/>
    </source>
</evidence>
<evidence type="ECO:0000313" key="8">
    <source>
        <dbReference type="Proteomes" id="UP000515960"/>
    </source>
</evidence>
<dbReference type="GO" id="GO:0006310">
    <property type="term" value="P:DNA recombination"/>
    <property type="evidence" value="ECO:0007669"/>
    <property type="project" value="UniProtKB-KW"/>
</dbReference>
<dbReference type="SUPFAM" id="SSF56349">
    <property type="entry name" value="DNA breaking-rejoining enzymes"/>
    <property type="match status" value="1"/>
</dbReference>
<dbReference type="InterPro" id="IPR004191">
    <property type="entry name" value="Integrase_Tn916-type_DNA-bd_N"/>
</dbReference>
<dbReference type="InterPro" id="IPR050090">
    <property type="entry name" value="Tyrosine_recombinase_XerCD"/>
</dbReference>
<accession>A0A7G9B1Q6</accession>
<dbReference type="InterPro" id="IPR044068">
    <property type="entry name" value="CB"/>
</dbReference>
<sequence>MSEKRKDKKGRILRTGESQRPNLTYQFRYKDIRGKTHYVYAPTLEELREKEIAIQKDITDGIDYCAGETTVLELIERYISQKQGVRYNTKVGYNFVFNLVKREDFGYRKIKTVKPSDAKQWFIKLHDDGYSYSTLTSVRGVLKPAFEMAVEDDVVRRNPFLFRVVDVIQNDTVPRKALTKDEQSKLLEYVQSDKCRRRYYDEIVILLGTGMRISELYGLTKSDVDFQKGVVRIERQLTRTRNCEYYIENPKTESGFRQIPMSAEVQRAFHNVIRSRKSPKVEVIVGGHTGFLFLDKDGKPKVAGHMEHAMKRIVDNYNKSHTDKLVVTPHVLRHTFCTEMAQAGMPVKELQYLMGHADANTTMNTYTHMSFEAAKQAFDRIAVNH</sequence>
<dbReference type="Pfam" id="PF02920">
    <property type="entry name" value="Integrase_DNA"/>
    <property type="match status" value="1"/>
</dbReference>
<proteinExistence type="inferred from homology"/>
<dbReference type="InterPro" id="IPR013762">
    <property type="entry name" value="Integrase-like_cat_sf"/>
</dbReference>
<comment type="similarity">
    <text evidence="1">Belongs to the 'phage' integrase family.</text>
</comment>
<evidence type="ECO:0000256" key="3">
    <source>
        <dbReference type="ARBA" id="ARBA00023172"/>
    </source>
</evidence>
<name>A0A7G9B1Q6_9FIRM</name>
<reference evidence="7 8" key="1">
    <citation type="submission" date="2020-08" db="EMBL/GenBank/DDBJ databases">
        <authorList>
            <person name="Liu C."/>
            <person name="Sun Q."/>
        </authorList>
    </citation>
    <scope>NUCLEOTIDE SEQUENCE [LARGE SCALE GENOMIC DNA]</scope>
    <source>
        <strain evidence="7 8">NSJ-62</strain>
    </source>
</reference>
<dbReference type="Proteomes" id="UP000515960">
    <property type="component" value="Chromosome"/>
</dbReference>
<dbReference type="AlphaFoldDB" id="A0A7G9B1Q6"/>
<evidence type="ECO:0000259" key="5">
    <source>
        <dbReference type="PROSITE" id="PS51898"/>
    </source>
</evidence>
<dbReference type="SUPFAM" id="SSF54171">
    <property type="entry name" value="DNA-binding domain"/>
    <property type="match status" value="1"/>
</dbReference>
<dbReference type="RefSeq" id="WP_187332078.1">
    <property type="nucleotide sequence ID" value="NZ_CP060490.1"/>
</dbReference>
<dbReference type="PANTHER" id="PTHR30349:SF64">
    <property type="entry name" value="PROPHAGE INTEGRASE INTD-RELATED"/>
    <property type="match status" value="1"/>
</dbReference>
<dbReference type="PANTHER" id="PTHR30349">
    <property type="entry name" value="PHAGE INTEGRASE-RELATED"/>
    <property type="match status" value="1"/>
</dbReference>
<dbReference type="InterPro" id="IPR011010">
    <property type="entry name" value="DNA_brk_join_enz"/>
</dbReference>
<dbReference type="InterPro" id="IPR016177">
    <property type="entry name" value="DNA-bd_dom_sf"/>
</dbReference>
<gene>
    <name evidence="7" type="ORF">H8790_08285</name>
</gene>
<protein>
    <submittedName>
        <fullName evidence="7">Site-specific integrase</fullName>
    </submittedName>
</protein>
<dbReference type="Pfam" id="PF00589">
    <property type="entry name" value="Phage_integrase"/>
    <property type="match status" value="1"/>
</dbReference>
<evidence type="ECO:0000313" key="7">
    <source>
        <dbReference type="EMBL" id="QNL43487.1"/>
    </source>
</evidence>
<evidence type="ECO:0000256" key="1">
    <source>
        <dbReference type="ARBA" id="ARBA00008857"/>
    </source>
</evidence>
<feature type="domain" description="Tyr recombinase" evidence="5">
    <location>
        <begin position="173"/>
        <end position="379"/>
    </location>
</feature>
<dbReference type="PROSITE" id="PS51898">
    <property type="entry name" value="TYR_RECOMBINASE"/>
    <property type="match status" value="1"/>
</dbReference>
<feature type="domain" description="Core-binding (CB)" evidence="6">
    <location>
        <begin position="69"/>
        <end position="150"/>
    </location>
</feature>
<keyword evidence="8" id="KW-1185">Reference proteome</keyword>
<dbReference type="CDD" id="cd01189">
    <property type="entry name" value="INT_ICEBs1_C_like"/>
    <property type="match status" value="1"/>
</dbReference>
<keyword evidence="3" id="KW-0233">DNA recombination</keyword>
<dbReference type="Gene3D" id="1.10.150.130">
    <property type="match status" value="1"/>
</dbReference>